<keyword evidence="2" id="KW-0238">DNA-binding</keyword>
<dbReference type="Gene3D" id="1.10.10.10">
    <property type="entry name" value="Winged helix-like DNA-binding domain superfamily/Winged helix DNA-binding domain"/>
    <property type="match status" value="1"/>
</dbReference>
<keyword evidence="3" id="KW-0804">Transcription</keyword>
<reference evidence="5 6" key="1">
    <citation type="submission" date="2017-02" db="EMBL/GenBank/DDBJ databases">
        <title>Draft genome of Saccharomonospora sp. 154.</title>
        <authorList>
            <person name="Alonso-Carmona G.S."/>
            <person name="De La Haba R."/>
            <person name="Vera-Gargallo B."/>
            <person name="Sandoval-Trujillo A.H."/>
            <person name="Ramirez-Duran N."/>
            <person name="Ventosa A."/>
        </authorList>
    </citation>
    <scope>NUCLEOTIDE SEQUENCE [LARGE SCALE GENOMIC DNA]</scope>
    <source>
        <strain evidence="5 6">LRS4.154</strain>
    </source>
</reference>
<dbReference type="InterPro" id="IPR036390">
    <property type="entry name" value="WH_DNA-bd_sf"/>
</dbReference>
<dbReference type="GO" id="GO:0003700">
    <property type="term" value="F:DNA-binding transcription factor activity"/>
    <property type="evidence" value="ECO:0007669"/>
    <property type="project" value="InterPro"/>
</dbReference>
<dbReference type="Proteomes" id="UP000192591">
    <property type="component" value="Unassembled WGS sequence"/>
</dbReference>
<dbReference type="PRINTS" id="PR00598">
    <property type="entry name" value="HTHMARR"/>
</dbReference>
<name>A0A1V9ACK2_SACPI</name>
<dbReference type="RefSeq" id="WP_244231124.1">
    <property type="nucleotide sequence ID" value="NZ_MWIH01000002.1"/>
</dbReference>
<dbReference type="InterPro" id="IPR000835">
    <property type="entry name" value="HTH_MarR-typ"/>
</dbReference>
<proteinExistence type="predicted"/>
<dbReference type="PANTHER" id="PTHR42756">
    <property type="entry name" value="TRANSCRIPTIONAL REGULATOR, MARR"/>
    <property type="match status" value="1"/>
</dbReference>
<evidence type="ECO:0000256" key="1">
    <source>
        <dbReference type="ARBA" id="ARBA00023015"/>
    </source>
</evidence>
<evidence type="ECO:0000256" key="3">
    <source>
        <dbReference type="ARBA" id="ARBA00023163"/>
    </source>
</evidence>
<dbReference type="GO" id="GO:0003677">
    <property type="term" value="F:DNA binding"/>
    <property type="evidence" value="ECO:0007669"/>
    <property type="project" value="UniProtKB-KW"/>
</dbReference>
<evidence type="ECO:0000259" key="4">
    <source>
        <dbReference type="PROSITE" id="PS50995"/>
    </source>
</evidence>
<evidence type="ECO:0000313" key="6">
    <source>
        <dbReference type="Proteomes" id="UP000192591"/>
    </source>
</evidence>
<keyword evidence="1" id="KW-0805">Transcription regulation</keyword>
<keyword evidence="6" id="KW-1185">Reference proteome</keyword>
<dbReference type="SMART" id="SM00347">
    <property type="entry name" value="HTH_MARR"/>
    <property type="match status" value="1"/>
</dbReference>
<protein>
    <submittedName>
        <fullName evidence="5">MarR family transcriptional regulator</fullName>
    </submittedName>
</protein>
<dbReference type="Pfam" id="PF01047">
    <property type="entry name" value="MarR"/>
    <property type="match status" value="1"/>
</dbReference>
<accession>A0A1V9ACK2</accession>
<sequence length="150" mass="17027">MERSHPGAVPPGGEFDLTDTALYWLVLLARLRRNELARDLSRLGVYSGQEQVLLQRWDDTGFAQADLAERVQAVPATVTKMVQRLERAGLVRRERRAGRRGGTVLLTEHGWTVRAEVRTLWSRAEERLVENLSGTEYATLRALLVKMCEN</sequence>
<dbReference type="EMBL" id="MWIH01000002">
    <property type="protein sequence ID" value="OQO94811.1"/>
    <property type="molecule type" value="Genomic_DNA"/>
</dbReference>
<organism evidence="5 6">
    <name type="scientific">Saccharomonospora piscinae</name>
    <dbReference type="NCBI Taxonomy" id="687388"/>
    <lineage>
        <taxon>Bacteria</taxon>
        <taxon>Bacillati</taxon>
        <taxon>Actinomycetota</taxon>
        <taxon>Actinomycetes</taxon>
        <taxon>Pseudonocardiales</taxon>
        <taxon>Pseudonocardiaceae</taxon>
        <taxon>Saccharomonospora</taxon>
    </lineage>
</organism>
<evidence type="ECO:0000313" key="5">
    <source>
        <dbReference type="EMBL" id="OQO94811.1"/>
    </source>
</evidence>
<gene>
    <name evidence="5" type="ORF">B1813_01625</name>
</gene>
<evidence type="ECO:0000256" key="2">
    <source>
        <dbReference type="ARBA" id="ARBA00023125"/>
    </source>
</evidence>
<dbReference type="PANTHER" id="PTHR42756:SF1">
    <property type="entry name" value="TRANSCRIPTIONAL REPRESSOR OF EMRAB OPERON"/>
    <property type="match status" value="1"/>
</dbReference>
<comment type="caution">
    <text evidence="5">The sequence shown here is derived from an EMBL/GenBank/DDBJ whole genome shotgun (WGS) entry which is preliminary data.</text>
</comment>
<dbReference type="InterPro" id="IPR036388">
    <property type="entry name" value="WH-like_DNA-bd_sf"/>
</dbReference>
<dbReference type="PROSITE" id="PS50995">
    <property type="entry name" value="HTH_MARR_2"/>
    <property type="match status" value="1"/>
</dbReference>
<feature type="domain" description="HTH marR-type" evidence="4">
    <location>
        <begin position="18"/>
        <end position="149"/>
    </location>
</feature>
<dbReference type="SUPFAM" id="SSF46785">
    <property type="entry name" value="Winged helix' DNA-binding domain"/>
    <property type="match status" value="1"/>
</dbReference>
<dbReference type="AlphaFoldDB" id="A0A1V9ACK2"/>